<gene>
    <name evidence="3" type="ORF">G0028_14665</name>
</gene>
<keyword evidence="2" id="KW-0732">Signal</keyword>
<evidence type="ECO:0000313" key="3">
    <source>
        <dbReference type="EMBL" id="QOW47027.1"/>
    </source>
</evidence>
<feature type="signal peptide" evidence="2">
    <location>
        <begin position="1"/>
        <end position="20"/>
    </location>
</feature>
<feature type="chain" id="PRO_5032401461" description="DUF2059 domain-containing protein" evidence="2">
    <location>
        <begin position="21"/>
        <end position="242"/>
    </location>
</feature>
<accession>A0A7S6VYD8</accession>
<feature type="region of interest" description="Disordered" evidence="1">
    <location>
        <begin position="182"/>
        <end position="242"/>
    </location>
</feature>
<name>A0A7S6VYD8_9GAMM</name>
<organism evidence="3 4">
    <name type="scientific">Acinetobacter piscicola</name>
    <dbReference type="NCBI Taxonomy" id="2006115"/>
    <lineage>
        <taxon>Bacteria</taxon>
        <taxon>Pseudomonadati</taxon>
        <taxon>Pseudomonadota</taxon>
        <taxon>Gammaproteobacteria</taxon>
        <taxon>Moraxellales</taxon>
        <taxon>Moraxellaceae</taxon>
        <taxon>Acinetobacter</taxon>
    </lineage>
</organism>
<dbReference type="RefSeq" id="WP_180047227.1">
    <property type="nucleotide sequence ID" value="NZ_CP048659.1"/>
</dbReference>
<dbReference type="Proteomes" id="UP000593966">
    <property type="component" value="Chromosome"/>
</dbReference>
<evidence type="ECO:0008006" key="5">
    <source>
        <dbReference type="Google" id="ProtNLM"/>
    </source>
</evidence>
<evidence type="ECO:0000313" key="4">
    <source>
        <dbReference type="Proteomes" id="UP000593966"/>
    </source>
</evidence>
<feature type="compositionally biased region" description="Polar residues" evidence="1">
    <location>
        <begin position="204"/>
        <end position="222"/>
    </location>
</feature>
<protein>
    <recommendedName>
        <fullName evidence="5">DUF2059 domain-containing protein</fullName>
    </recommendedName>
</protein>
<proteinExistence type="predicted"/>
<evidence type="ECO:0000256" key="2">
    <source>
        <dbReference type="SAM" id="SignalP"/>
    </source>
</evidence>
<dbReference type="AlphaFoldDB" id="A0A7S6VYD8"/>
<sequence>MKIRSLSSLLCLILASNVFANDENDKYFIAYNASQTSRLPDVLKKQMQSDVILDQIAVEALKKIGETQLAEEYYHRPDLQNKLRPLVQNFIVSKSGSELFDEASTQLFSTIYSVEELKALYQNNKSVEGQKFINASMGVDLSTQDYINHLYKQKFDQTSLDQLEENLDKIYTKYNFNSVSVTPKTYSSSEQDDSEPKKAISIDPTAQNTMNPRGVSGISQNVEKTDVDQIDQSKAVVEEPIK</sequence>
<reference evidence="3 4" key="1">
    <citation type="submission" date="2020-02" db="EMBL/GenBank/DDBJ databases">
        <title>Tigecycline-resistant Acinetobacter species from pigs and migratory birds.</title>
        <authorList>
            <person name="Chen C."/>
            <person name="Sun J."/>
            <person name="Liao X.-P."/>
            <person name="Liu Y.-H."/>
        </authorList>
    </citation>
    <scope>NUCLEOTIDE SEQUENCE [LARGE SCALE GENOMIC DNA]</scope>
    <source>
        <strain evidence="3 4">YH12207_T</strain>
    </source>
</reference>
<dbReference type="EMBL" id="CP048659">
    <property type="protein sequence ID" value="QOW47027.1"/>
    <property type="molecule type" value="Genomic_DNA"/>
</dbReference>
<keyword evidence="4" id="KW-1185">Reference proteome</keyword>
<evidence type="ECO:0000256" key="1">
    <source>
        <dbReference type="SAM" id="MobiDB-lite"/>
    </source>
</evidence>